<keyword evidence="3" id="KW-1185">Reference proteome</keyword>
<proteinExistence type="predicted"/>
<dbReference type="KEGG" id="tet:TTHERM_01014450"/>
<feature type="compositionally biased region" description="Low complexity" evidence="1">
    <location>
        <begin position="569"/>
        <end position="587"/>
    </location>
</feature>
<dbReference type="AlphaFoldDB" id="Q22CZ1"/>
<dbReference type="RefSeq" id="XP_001030791.2">
    <property type="nucleotide sequence ID" value="XM_001030791.2"/>
</dbReference>
<dbReference type="SUPFAM" id="SSF54768">
    <property type="entry name" value="dsRNA-binding domain-like"/>
    <property type="match status" value="1"/>
</dbReference>
<evidence type="ECO:0000313" key="2">
    <source>
        <dbReference type="EMBL" id="EAR83128.2"/>
    </source>
</evidence>
<accession>Q22CZ1</accession>
<feature type="compositionally biased region" description="Polar residues" evidence="1">
    <location>
        <begin position="315"/>
        <end position="326"/>
    </location>
</feature>
<dbReference type="GeneID" id="7846432"/>
<dbReference type="InParanoid" id="Q22CZ1"/>
<dbReference type="HOGENOM" id="CLU_277933_0_0_1"/>
<reference evidence="3" key="1">
    <citation type="journal article" date="2006" name="PLoS Biol.">
        <title>Macronuclear genome sequence of the ciliate Tetrahymena thermophila, a model eukaryote.</title>
        <authorList>
            <person name="Eisen J.A."/>
            <person name="Coyne R.S."/>
            <person name="Wu M."/>
            <person name="Wu D."/>
            <person name="Thiagarajan M."/>
            <person name="Wortman J.R."/>
            <person name="Badger J.H."/>
            <person name="Ren Q."/>
            <person name="Amedeo P."/>
            <person name="Jones K.M."/>
            <person name="Tallon L.J."/>
            <person name="Delcher A.L."/>
            <person name="Salzberg S.L."/>
            <person name="Silva J.C."/>
            <person name="Haas B.J."/>
            <person name="Majoros W.H."/>
            <person name="Farzad M."/>
            <person name="Carlton J.M."/>
            <person name="Smith R.K. Jr."/>
            <person name="Garg J."/>
            <person name="Pearlman R.E."/>
            <person name="Karrer K.M."/>
            <person name="Sun L."/>
            <person name="Manning G."/>
            <person name="Elde N.C."/>
            <person name="Turkewitz A.P."/>
            <person name="Asai D.J."/>
            <person name="Wilkes D.E."/>
            <person name="Wang Y."/>
            <person name="Cai H."/>
            <person name="Collins K."/>
            <person name="Stewart B.A."/>
            <person name="Lee S.R."/>
            <person name="Wilamowska K."/>
            <person name="Weinberg Z."/>
            <person name="Ruzzo W.L."/>
            <person name="Wloga D."/>
            <person name="Gaertig J."/>
            <person name="Frankel J."/>
            <person name="Tsao C.-C."/>
            <person name="Gorovsky M.A."/>
            <person name="Keeling P.J."/>
            <person name="Waller R.F."/>
            <person name="Patron N.J."/>
            <person name="Cherry J.M."/>
            <person name="Stover N.A."/>
            <person name="Krieger C.J."/>
            <person name="del Toro C."/>
            <person name="Ryder H.F."/>
            <person name="Williamson S.C."/>
            <person name="Barbeau R.A."/>
            <person name="Hamilton E.P."/>
            <person name="Orias E."/>
        </authorList>
    </citation>
    <scope>NUCLEOTIDE SEQUENCE [LARGE SCALE GENOMIC DNA]</scope>
    <source>
        <strain evidence="3">SB210</strain>
    </source>
</reference>
<feature type="region of interest" description="Disordered" evidence="1">
    <location>
        <begin position="540"/>
        <end position="559"/>
    </location>
</feature>
<evidence type="ECO:0000313" key="3">
    <source>
        <dbReference type="Proteomes" id="UP000009168"/>
    </source>
</evidence>
<dbReference type="EMBL" id="GG662521">
    <property type="protein sequence ID" value="EAR83128.2"/>
    <property type="molecule type" value="Genomic_DNA"/>
</dbReference>
<evidence type="ECO:0000256" key="1">
    <source>
        <dbReference type="SAM" id="MobiDB-lite"/>
    </source>
</evidence>
<organism evidence="2 3">
    <name type="scientific">Tetrahymena thermophila (strain SB210)</name>
    <dbReference type="NCBI Taxonomy" id="312017"/>
    <lineage>
        <taxon>Eukaryota</taxon>
        <taxon>Sar</taxon>
        <taxon>Alveolata</taxon>
        <taxon>Ciliophora</taxon>
        <taxon>Intramacronucleata</taxon>
        <taxon>Oligohymenophorea</taxon>
        <taxon>Hymenostomatida</taxon>
        <taxon>Tetrahymenina</taxon>
        <taxon>Tetrahymenidae</taxon>
        <taxon>Tetrahymena</taxon>
    </lineage>
</organism>
<feature type="region of interest" description="Disordered" evidence="1">
    <location>
        <begin position="292"/>
        <end position="326"/>
    </location>
</feature>
<dbReference type="Proteomes" id="UP000009168">
    <property type="component" value="Unassembled WGS sequence"/>
</dbReference>
<feature type="region of interest" description="Disordered" evidence="1">
    <location>
        <begin position="564"/>
        <end position="587"/>
    </location>
</feature>
<protein>
    <submittedName>
        <fullName evidence="2">Uncharacterized protein</fullName>
    </submittedName>
</protein>
<feature type="compositionally biased region" description="Low complexity" evidence="1">
    <location>
        <begin position="297"/>
        <end position="307"/>
    </location>
</feature>
<gene>
    <name evidence="2" type="ORF">TTHERM_01014450</name>
</gene>
<feature type="compositionally biased region" description="Low complexity" evidence="1">
    <location>
        <begin position="540"/>
        <end position="554"/>
    </location>
</feature>
<name>Q22CZ1_TETTS</name>
<sequence length="661" mass="77776">MKIQDKYRDEFLREKSLNQIPKYRFKHGQQVYQTACIECLERLHKLNTERLNYMLQKQNVCAFILVLGLSKYFKYKDFFEFLSYVYDDGKQNNIEDEKNLELIIKFFVQGYGNLIIQRQTHLNVEQLQESDENILLDYYEQVKNEENPIGRMQELVSKHIKENIILGFSDDEILDLSFLGLFRLSQEGAISYNNKKKRKARLFQLSLPFVLFYIHEQRIFDLNETYSNLIKYKKQLLMLKQRENKNFTQSFLNDGFNDEESDSNLDEMFIHNEKMVLQIKQKMDKSPLFRDLEAKTSKNLKNQSNSNKGKKKISQSTVTSSNQQGNGNYLICSNTGKAPAFINALHQDIKIREPNLAAGILPVSQKDPAENKAIQSLVHVNDTENKVKLSDLVTNIMREPYNYEEDNNLVQENDNPKGLLLEIVMKQFKTHSCLQYKSTLINSKEFECVLLFQDNSIYTRGRANNKKGCEKIASAKMIPLIEDYIKFKELQNSKPKKVILFSTNTNQTIKKTDKINNELKNQHPQLQKIIENNLYHPNLSLSKSSSSSSSSNNNQDSRRYNQREIKQRNYYPQNNSNSYTNNNNNYYQQESLPVNNFRNVAMQQYLTNPYQFNVNINVSFQQQMQNKLNGNQPNYDIFQQPKQEQQNQNIQKNYQFNQNQI</sequence>